<protein>
    <recommendedName>
        <fullName evidence="5">DUF2637 domain-containing protein</fullName>
    </recommendedName>
</protein>
<keyword evidence="2" id="KW-0812">Transmembrane</keyword>
<dbReference type="RefSeq" id="WP_059211493.1">
    <property type="nucleotide sequence ID" value="NZ_KQ948681.1"/>
</dbReference>
<feature type="transmembrane region" description="Helical" evidence="2">
    <location>
        <begin position="102"/>
        <end position="120"/>
    </location>
</feature>
<dbReference type="Pfam" id="PF10935">
    <property type="entry name" value="DUF2637"/>
    <property type="match status" value="1"/>
</dbReference>
<evidence type="ECO:0000256" key="1">
    <source>
        <dbReference type="SAM" id="MobiDB-lite"/>
    </source>
</evidence>
<dbReference type="Proteomes" id="UP000053669">
    <property type="component" value="Unassembled WGS sequence"/>
</dbReference>
<feature type="transmembrane region" description="Helical" evidence="2">
    <location>
        <begin position="36"/>
        <end position="54"/>
    </location>
</feature>
<dbReference type="InterPro" id="IPR021235">
    <property type="entry name" value="DUF2637"/>
</dbReference>
<feature type="compositionally biased region" description="Basic and acidic residues" evidence="1">
    <location>
        <begin position="268"/>
        <end position="277"/>
    </location>
</feature>
<keyword evidence="2" id="KW-0472">Membrane</keyword>
<evidence type="ECO:0008006" key="5">
    <source>
        <dbReference type="Google" id="ProtNLM"/>
    </source>
</evidence>
<name>A0A117QWA3_9ACTN</name>
<feature type="transmembrane region" description="Helical" evidence="2">
    <location>
        <begin position="74"/>
        <end position="95"/>
    </location>
</feature>
<feature type="compositionally biased region" description="Basic and acidic residues" evidence="1">
    <location>
        <begin position="449"/>
        <end position="469"/>
    </location>
</feature>
<sequence>MSTATHAPPLKKGAWPRTKSRPAPRRVRQLTRTEKCAVVFSVLAFIGAGVAGFWSSFDGVRAWAAHRAAFEYAALVPLAIDLLIPASGVLAMVLIRVDMELPWLRFAPWALTAATVYLNASSVPDIPGDGITGPPLSAQVAHGLMAGIWAMCSEVGIHVYKAHSKIESGQRMARIRRSRWFLSPIRTALLWRRMVLWEIRSYEVALQLEHQRLLEVARLKREHGRLRWRWRAPLEERVRLTLGVPVSAAVADPTDSRSDPTSVAESVHLSRTEERQSDPTQPVGPTSAPGESDESAGSDPARSVGPTPTTRESDSSADAVYPVGRIGLAGSPGPTDWARAVESGALFQKPSAPAGPTADPTSQVSDESVGPDPIQSDDEPTPTSTDETPAESDPKADEPTGPTPRRTTKSLPEVIDEARIQLSDVPTAALTEERIRRVMGCGASRARRIRDQLKTERAKAASDPERGTG</sequence>
<dbReference type="EMBL" id="LMWU01000070">
    <property type="protein sequence ID" value="KUN57613.1"/>
    <property type="molecule type" value="Genomic_DNA"/>
</dbReference>
<feature type="region of interest" description="Disordered" evidence="1">
    <location>
        <begin position="250"/>
        <end position="415"/>
    </location>
</feature>
<reference evidence="3 4" key="1">
    <citation type="submission" date="2015-10" db="EMBL/GenBank/DDBJ databases">
        <title>Draft genome sequence of Streptomyces canus DSM 40017, type strain for the species Streptomyces canus.</title>
        <authorList>
            <person name="Ruckert C."/>
            <person name="Winkler A."/>
            <person name="Kalinowski J."/>
            <person name="Kampfer P."/>
            <person name="Glaeser S."/>
        </authorList>
    </citation>
    <scope>NUCLEOTIDE SEQUENCE [LARGE SCALE GENOMIC DNA]</scope>
    <source>
        <strain evidence="3 4">DSM 40017</strain>
    </source>
</reference>
<feature type="region of interest" description="Disordered" evidence="1">
    <location>
        <begin position="1"/>
        <end position="28"/>
    </location>
</feature>
<feature type="compositionally biased region" description="Basic residues" evidence="1">
    <location>
        <begin position="18"/>
        <end position="28"/>
    </location>
</feature>
<accession>A0A117QWA3</accession>
<dbReference type="STRING" id="58343.AQJ46_46980"/>
<evidence type="ECO:0000313" key="3">
    <source>
        <dbReference type="EMBL" id="KUN57613.1"/>
    </source>
</evidence>
<comment type="caution">
    <text evidence="3">The sequence shown here is derived from an EMBL/GenBank/DDBJ whole genome shotgun (WGS) entry which is preliminary data.</text>
</comment>
<organism evidence="3 4">
    <name type="scientific">Streptomyces canus</name>
    <dbReference type="NCBI Taxonomy" id="58343"/>
    <lineage>
        <taxon>Bacteria</taxon>
        <taxon>Bacillati</taxon>
        <taxon>Actinomycetota</taxon>
        <taxon>Actinomycetes</taxon>
        <taxon>Kitasatosporales</taxon>
        <taxon>Streptomycetaceae</taxon>
        <taxon>Streptomyces</taxon>
        <taxon>Streptomyces aurantiacus group</taxon>
    </lineage>
</organism>
<dbReference type="AlphaFoldDB" id="A0A117QWA3"/>
<proteinExistence type="predicted"/>
<gene>
    <name evidence="3" type="ORF">AQJ46_46980</name>
</gene>
<evidence type="ECO:0000313" key="4">
    <source>
        <dbReference type="Proteomes" id="UP000053669"/>
    </source>
</evidence>
<evidence type="ECO:0000256" key="2">
    <source>
        <dbReference type="SAM" id="Phobius"/>
    </source>
</evidence>
<feature type="region of interest" description="Disordered" evidence="1">
    <location>
        <begin position="445"/>
        <end position="469"/>
    </location>
</feature>
<keyword evidence="2" id="KW-1133">Transmembrane helix</keyword>